<evidence type="ECO:0000256" key="1">
    <source>
        <dbReference type="NCBIfam" id="TIGR01796"/>
    </source>
</evidence>
<dbReference type="GO" id="GO:0046417">
    <property type="term" value="P:chorismate metabolic process"/>
    <property type="evidence" value="ECO:0007669"/>
    <property type="project" value="TreeGrafter"/>
</dbReference>
<dbReference type="PANTHER" id="PTHR21164">
    <property type="entry name" value="CHORISMATE MUTASE"/>
    <property type="match status" value="1"/>
</dbReference>
<dbReference type="UniPathway" id="UPA00120">
    <property type="reaction ID" value="UER00203"/>
</dbReference>
<feature type="binding site" evidence="2">
    <location>
        <position position="98"/>
    </location>
    <ligand>
        <name>prephenate</name>
        <dbReference type="ChEBI" id="CHEBI:29934"/>
    </ligand>
</feature>
<dbReference type="AlphaFoldDB" id="A0A524RQB1"/>
<dbReference type="GO" id="GO:0004106">
    <property type="term" value="F:chorismate mutase activity"/>
    <property type="evidence" value="ECO:0007669"/>
    <property type="project" value="UniProtKB-UniRule"/>
</dbReference>
<dbReference type="Pfam" id="PF07736">
    <property type="entry name" value="CM_1"/>
    <property type="match status" value="1"/>
</dbReference>
<reference evidence="4 5" key="1">
    <citation type="journal article" date="2019" name="mSystems">
        <title>Life at home and on the roam: Genomic adaptions reflect the dual lifestyle of an intracellular, facultative symbiont.</title>
        <authorList>
            <person name="Burgsdorf I."/>
        </authorList>
    </citation>
    <scope>NUCLEOTIDE SEQUENCE [LARGE SCALE GENOMIC DNA]</scope>
    <source>
        <strain evidence="4">277cV</strain>
    </source>
</reference>
<dbReference type="PANTHER" id="PTHR21164:SF0">
    <property type="entry name" value="CHORISMATE MUTASE AROH"/>
    <property type="match status" value="1"/>
</dbReference>
<keyword evidence="3 4" id="KW-0413">Isomerase</keyword>
<dbReference type="InterPro" id="IPR035959">
    <property type="entry name" value="RutC-like_sf"/>
</dbReference>
<protein>
    <recommendedName>
        <fullName evidence="1 3">chorismate mutase</fullName>
        <ecNumber evidence="1 3">5.4.99.5</ecNumber>
    </recommendedName>
</protein>
<comment type="catalytic activity">
    <reaction evidence="3">
        <text>chorismate = prephenate</text>
        <dbReference type="Rhea" id="RHEA:13897"/>
        <dbReference type="ChEBI" id="CHEBI:29748"/>
        <dbReference type="ChEBI" id="CHEBI:29934"/>
        <dbReference type="EC" id="5.4.99.5"/>
    </reaction>
</comment>
<dbReference type="GO" id="GO:0008652">
    <property type="term" value="P:amino acid biosynthetic process"/>
    <property type="evidence" value="ECO:0007669"/>
    <property type="project" value="UniProtKB-UniRule"/>
</dbReference>
<gene>
    <name evidence="4" type="primary">aroH</name>
    <name evidence="4" type="ORF">ERJ67_02250</name>
</gene>
<dbReference type="SUPFAM" id="SSF55298">
    <property type="entry name" value="YjgF-like"/>
    <property type="match status" value="1"/>
</dbReference>
<proteinExistence type="predicted"/>
<feature type="binding site" evidence="2">
    <location>
        <position position="115"/>
    </location>
    <ligand>
        <name>prephenate</name>
        <dbReference type="ChEBI" id="CHEBI:29934"/>
    </ligand>
</feature>
<dbReference type="InterPro" id="IPR008243">
    <property type="entry name" value="Chorismate_mutase_AroH"/>
</dbReference>
<comment type="caution">
    <text evidence="4">The sequence shown here is derived from an EMBL/GenBank/DDBJ whole genome shotgun (WGS) entry which is preliminary data.</text>
</comment>
<evidence type="ECO:0000256" key="3">
    <source>
        <dbReference type="PROSITE-ProRule" id="PRU00514"/>
    </source>
</evidence>
<organism evidence="4 5">
    <name type="scientific">Aphanocapsa feldmannii 277cV</name>
    <dbReference type="NCBI Taxonomy" id="2507553"/>
    <lineage>
        <taxon>Bacteria</taxon>
        <taxon>Bacillati</taxon>
        <taxon>Cyanobacteriota</taxon>
        <taxon>Cyanophyceae</taxon>
        <taxon>Oscillatoriophycideae</taxon>
        <taxon>Chroococcales</taxon>
        <taxon>Microcystaceae</taxon>
        <taxon>Aphanocapsa</taxon>
    </lineage>
</organism>
<keyword evidence="2 3" id="KW-0028">Amino-acid biosynthesis</keyword>
<dbReference type="GO" id="GO:0009073">
    <property type="term" value="P:aromatic amino acid family biosynthetic process"/>
    <property type="evidence" value="ECO:0007669"/>
    <property type="project" value="UniProtKB-UniRule"/>
</dbReference>
<feature type="binding site" evidence="2">
    <location>
        <position position="15"/>
    </location>
    <ligand>
        <name>prephenate</name>
        <dbReference type="ChEBI" id="CHEBI:29934"/>
    </ligand>
</feature>
<evidence type="ECO:0000313" key="5">
    <source>
        <dbReference type="Proteomes" id="UP000317990"/>
    </source>
</evidence>
<evidence type="ECO:0000313" key="4">
    <source>
        <dbReference type="EMBL" id="TGG94610.1"/>
    </source>
</evidence>
<dbReference type="Gene3D" id="3.30.1330.40">
    <property type="entry name" value="RutC-like"/>
    <property type="match status" value="1"/>
</dbReference>
<sequence length="127" mass="13754">MHSAVSQGKRLVAIRGATTVDSNTAAAMREAVSELLDALLSRNLMAVDDLLSLIFSVTTDLDAIFPASVARHRPGWDGIALLDTQQMAVRGDLKHCIRLLAQGWIAADRCPDNPYLRGAVVLRSDRS</sequence>
<dbReference type="PIRSF" id="PIRSF005965">
    <property type="entry name" value="Chor_mut_AroH"/>
    <property type="match status" value="1"/>
</dbReference>
<dbReference type="EC" id="5.4.99.5" evidence="1 3"/>
<dbReference type="NCBIfam" id="TIGR01796">
    <property type="entry name" value="CM_mono_aroH"/>
    <property type="match status" value="1"/>
</dbReference>
<dbReference type="Proteomes" id="UP000317990">
    <property type="component" value="Unassembled WGS sequence"/>
</dbReference>
<dbReference type="PROSITE" id="PS51167">
    <property type="entry name" value="CHORISMATE_MUT_1"/>
    <property type="match status" value="1"/>
</dbReference>
<keyword evidence="2 3" id="KW-0057">Aromatic amino acid biosynthesis</keyword>
<evidence type="ECO:0000256" key="2">
    <source>
        <dbReference type="PIRSR" id="PIRSR005965-1"/>
    </source>
</evidence>
<dbReference type="EMBL" id="SRMO01000033">
    <property type="protein sequence ID" value="TGG94610.1"/>
    <property type="molecule type" value="Genomic_DNA"/>
</dbReference>
<name>A0A524RQB1_9CHRO</name>
<accession>A0A524RQB1</accession>